<comment type="caution">
    <text evidence="3">The sequence shown here is derived from an EMBL/GenBank/DDBJ whole genome shotgun (WGS) entry which is preliminary data.</text>
</comment>
<name>A0A3A4KL95_9NOCA</name>
<dbReference type="Pfam" id="PF01936">
    <property type="entry name" value="NYN"/>
    <property type="match status" value="1"/>
</dbReference>
<feature type="domain" description="NYN" evidence="2">
    <location>
        <begin position="62"/>
        <end position="196"/>
    </location>
</feature>
<dbReference type="AlphaFoldDB" id="A0A3A4KL95"/>
<dbReference type="EMBL" id="QZFU01000015">
    <property type="protein sequence ID" value="RJO77632.1"/>
    <property type="molecule type" value="Genomic_DNA"/>
</dbReference>
<evidence type="ECO:0000259" key="2">
    <source>
        <dbReference type="Pfam" id="PF01936"/>
    </source>
</evidence>
<evidence type="ECO:0000256" key="1">
    <source>
        <dbReference type="SAM" id="MobiDB-lite"/>
    </source>
</evidence>
<dbReference type="PANTHER" id="PTHR35811">
    <property type="entry name" value="SLR1870 PROTEIN"/>
    <property type="match status" value="1"/>
</dbReference>
<dbReference type="Gene3D" id="3.40.50.1010">
    <property type="entry name" value="5'-nuclease"/>
    <property type="match status" value="1"/>
</dbReference>
<gene>
    <name evidence="3" type="ORF">D5S18_07820</name>
</gene>
<evidence type="ECO:0000313" key="4">
    <source>
        <dbReference type="Proteomes" id="UP000266677"/>
    </source>
</evidence>
<dbReference type="PANTHER" id="PTHR35811:SF1">
    <property type="entry name" value="HTH OST-TYPE DOMAIN-CONTAINING PROTEIN"/>
    <property type="match status" value="1"/>
</dbReference>
<dbReference type="Proteomes" id="UP000266677">
    <property type="component" value="Unassembled WGS sequence"/>
</dbReference>
<dbReference type="GO" id="GO:0004540">
    <property type="term" value="F:RNA nuclease activity"/>
    <property type="evidence" value="ECO:0007669"/>
    <property type="project" value="InterPro"/>
</dbReference>
<accession>A0A3A4KL95</accession>
<organism evidence="3 4">
    <name type="scientific">Nocardia panacis</name>
    <dbReference type="NCBI Taxonomy" id="2340916"/>
    <lineage>
        <taxon>Bacteria</taxon>
        <taxon>Bacillati</taxon>
        <taxon>Actinomycetota</taxon>
        <taxon>Actinomycetes</taxon>
        <taxon>Mycobacteriales</taxon>
        <taxon>Nocardiaceae</taxon>
        <taxon>Nocardia</taxon>
    </lineage>
</organism>
<protein>
    <submittedName>
        <fullName evidence="3">NYN domain-containing protein</fullName>
    </submittedName>
</protein>
<feature type="region of interest" description="Disordered" evidence="1">
    <location>
        <begin position="222"/>
        <end position="246"/>
    </location>
</feature>
<sequence>MFLETAADTELFARPRGRGLTGWLWSALRPSRLRTRMPLPQMHPVGIGRDAQQRQARASGSVAVLFDADNVAPAKAGAVLVSVAELGSLRIVRAYGDWFRPQLAGWRHAMIAHGIVARQVTTVTSGKNTVDHAIVADAIRLACETDVNTVVIVSSDSDFVDLALQLREVGCGVHGYGERKTARAMIAACDRFVYLEDLTARAASTPACGAAAPVQAAARTATPKAKSLATPKPATTPAKAARSSKASDDWAASVREVVAALSKGDSGAELATVCHRMHAQGITARLPEKAQAKPGRFLTTCGLFEVVKTKGPNGRPAHTYLRNKSASPAR</sequence>
<dbReference type="InterPro" id="IPR021139">
    <property type="entry name" value="NYN"/>
</dbReference>
<dbReference type="CDD" id="cd11297">
    <property type="entry name" value="PIN_LabA-like_N_1"/>
    <property type="match status" value="1"/>
</dbReference>
<keyword evidence="4" id="KW-1185">Reference proteome</keyword>
<reference evidence="3 4" key="1">
    <citation type="submission" date="2018-09" db="EMBL/GenBank/DDBJ databases">
        <title>YIM PH21274 draft genome.</title>
        <authorList>
            <person name="Miao C."/>
        </authorList>
    </citation>
    <scope>NUCLEOTIDE SEQUENCE [LARGE SCALE GENOMIC DNA]</scope>
    <source>
        <strain evidence="3 4">YIM PH 21724</strain>
    </source>
</reference>
<proteinExistence type="predicted"/>
<evidence type="ECO:0000313" key="3">
    <source>
        <dbReference type="EMBL" id="RJO77632.1"/>
    </source>
</evidence>